<keyword evidence="1" id="KW-0175">Coiled coil</keyword>
<feature type="region of interest" description="Disordered" evidence="2">
    <location>
        <begin position="126"/>
        <end position="165"/>
    </location>
</feature>
<proteinExistence type="predicted"/>
<dbReference type="EMBL" id="CDMZ01001812">
    <property type="protein sequence ID" value="CEM37884.1"/>
    <property type="molecule type" value="Genomic_DNA"/>
</dbReference>
<feature type="compositionally biased region" description="Polar residues" evidence="2">
    <location>
        <begin position="138"/>
        <end position="148"/>
    </location>
</feature>
<accession>A0A0G4H2K8</accession>
<evidence type="ECO:0000313" key="3">
    <source>
        <dbReference type="EMBL" id="CEM37884.1"/>
    </source>
</evidence>
<protein>
    <submittedName>
        <fullName evidence="3">Uncharacterized protein</fullName>
    </submittedName>
</protein>
<sequence>MKERENLLKQTLLETNEKRTQCEFKLLELQQTVKSLELQRTRTQDPVPVEIFERALKTLSSRLEGFERTHKELVDERDATRKHQASMWDRCTRLERLARSLSQRAQPAAVDVTDCAEMEELMKTLSLAEKEDSDQRATRLSLSNSLNKASEDRKNLRHSLDESRRRADSYFAENKQLLRTNSDLTEQLKAATSELKRMEELRTAEVAARASSCEDDDVIEAAAPIQKSQSPVEPSDLVDEIPAQIRDTNSLGIDFLSSTRMMKRLPALKLTYEL</sequence>
<evidence type="ECO:0000256" key="2">
    <source>
        <dbReference type="SAM" id="MobiDB-lite"/>
    </source>
</evidence>
<reference evidence="3" key="1">
    <citation type="submission" date="2014-11" db="EMBL/GenBank/DDBJ databases">
        <authorList>
            <person name="Otto D Thomas"/>
            <person name="Naeem Raeece"/>
        </authorList>
    </citation>
    <scope>NUCLEOTIDE SEQUENCE</scope>
</reference>
<gene>
    <name evidence="3" type="ORF">Cvel_24446</name>
</gene>
<feature type="coiled-coil region" evidence="1">
    <location>
        <begin position="49"/>
        <end position="76"/>
    </location>
</feature>
<evidence type="ECO:0000256" key="1">
    <source>
        <dbReference type="SAM" id="Coils"/>
    </source>
</evidence>
<dbReference type="AlphaFoldDB" id="A0A0G4H2K8"/>
<name>A0A0G4H2K8_9ALVE</name>
<organism evidence="3">
    <name type="scientific">Chromera velia CCMP2878</name>
    <dbReference type="NCBI Taxonomy" id="1169474"/>
    <lineage>
        <taxon>Eukaryota</taxon>
        <taxon>Sar</taxon>
        <taxon>Alveolata</taxon>
        <taxon>Colpodellida</taxon>
        <taxon>Chromeraceae</taxon>
        <taxon>Chromera</taxon>
    </lineage>
</organism>
<feature type="compositionally biased region" description="Basic and acidic residues" evidence="2">
    <location>
        <begin position="128"/>
        <end position="137"/>
    </location>
</feature>
<feature type="compositionally biased region" description="Basic and acidic residues" evidence="2">
    <location>
        <begin position="149"/>
        <end position="165"/>
    </location>
</feature>
<dbReference type="VEuPathDB" id="CryptoDB:Cvel_24446"/>